<dbReference type="EMBL" id="ANIE01000003">
    <property type="protein sequence ID" value="KEF32505.1"/>
    <property type="molecule type" value="Genomic_DNA"/>
</dbReference>
<dbReference type="Proteomes" id="UP000035057">
    <property type="component" value="Unassembled WGS sequence"/>
</dbReference>
<dbReference type="SUPFAM" id="SSF159594">
    <property type="entry name" value="XCC0632-like"/>
    <property type="match status" value="1"/>
</dbReference>
<name>A0A072NH98_9GAMM</name>
<keyword evidence="2" id="KW-0449">Lipoprotein</keyword>
<comment type="caution">
    <text evidence="2">The sequence shown here is derived from an EMBL/GenBank/DDBJ whole genome shotgun (WGS) entry which is preliminary data.</text>
</comment>
<dbReference type="Pfam" id="PF03886">
    <property type="entry name" value="ABC_trans_aux"/>
    <property type="match status" value="1"/>
</dbReference>
<dbReference type="AlphaFoldDB" id="A0A072NH98"/>
<dbReference type="Gene3D" id="3.40.50.10610">
    <property type="entry name" value="ABC-type transport auxiliary lipoprotein component"/>
    <property type="match status" value="1"/>
</dbReference>
<sequence>MAISALAGCTVFPNAEPPRVMDLAVKQPVVEVLKRSSVSIRVSTPQASEPFTGSRILGKPTPYEYRVYGKVRWRTTMPVLVRDLMTDSLRSSNAFHTVLSDASSAEADKTLTSELTAFHTERKEGGLQALIELHAQVVDNQSKAILCSASFQATEQSISEDVDRVTQAFSVAGQSLATDITLWAVNCQQEATSGTGQPTQP</sequence>
<reference evidence="2 3" key="1">
    <citation type="submission" date="2012-12" db="EMBL/GenBank/DDBJ databases">
        <title>Genome assembly of Marinobacter sp. AK21.</title>
        <authorList>
            <person name="Khatri I."/>
            <person name="Kumar R."/>
            <person name="Vaidya B."/>
            <person name="Subramanian S."/>
            <person name="Pinnaka A."/>
        </authorList>
    </citation>
    <scope>NUCLEOTIDE SEQUENCE [LARGE SCALE GENOMIC DNA]</scope>
    <source>
        <strain evidence="2 3">AK21</strain>
    </source>
</reference>
<dbReference type="InterPro" id="IPR005586">
    <property type="entry name" value="ABC_trans_aux"/>
</dbReference>
<keyword evidence="3" id="KW-1185">Reference proteome</keyword>
<proteinExistence type="predicted"/>
<dbReference type="PATRIC" id="fig|1137280.3.peg.953"/>
<gene>
    <name evidence="2" type="ORF">D777_01139</name>
</gene>
<dbReference type="STRING" id="1137280.D777_01139"/>
<evidence type="ECO:0000313" key="2">
    <source>
        <dbReference type="EMBL" id="KEF32505.1"/>
    </source>
</evidence>
<protein>
    <submittedName>
        <fullName evidence="2">Lipoprotein, putative</fullName>
    </submittedName>
</protein>
<accession>A0A072NH98</accession>
<evidence type="ECO:0000313" key="3">
    <source>
        <dbReference type="Proteomes" id="UP000035057"/>
    </source>
</evidence>
<evidence type="ECO:0000259" key="1">
    <source>
        <dbReference type="Pfam" id="PF03886"/>
    </source>
</evidence>
<feature type="domain" description="ABC-type transport auxiliary lipoprotein component" evidence="1">
    <location>
        <begin position="27"/>
        <end position="180"/>
    </location>
</feature>
<organism evidence="2 3">
    <name type="scientific">Marinobacter nitratireducens</name>
    <dbReference type="NCBI Taxonomy" id="1137280"/>
    <lineage>
        <taxon>Bacteria</taxon>
        <taxon>Pseudomonadati</taxon>
        <taxon>Pseudomonadota</taxon>
        <taxon>Gammaproteobacteria</taxon>
        <taxon>Pseudomonadales</taxon>
        <taxon>Marinobacteraceae</taxon>
        <taxon>Marinobacter</taxon>
    </lineage>
</organism>